<feature type="compositionally biased region" description="Low complexity" evidence="1">
    <location>
        <begin position="593"/>
        <end position="623"/>
    </location>
</feature>
<feature type="compositionally biased region" description="Polar residues" evidence="1">
    <location>
        <begin position="470"/>
        <end position="480"/>
    </location>
</feature>
<evidence type="ECO:0000313" key="2">
    <source>
        <dbReference type="EMBL" id="KAL0057590.1"/>
    </source>
</evidence>
<proteinExistence type="predicted"/>
<feature type="region of interest" description="Disordered" evidence="1">
    <location>
        <begin position="48"/>
        <end position="72"/>
    </location>
</feature>
<feature type="compositionally biased region" description="Low complexity" evidence="1">
    <location>
        <begin position="327"/>
        <end position="366"/>
    </location>
</feature>
<keyword evidence="3" id="KW-1185">Reference proteome</keyword>
<name>A0ABR2Z8I2_9AGAR</name>
<evidence type="ECO:0000256" key="1">
    <source>
        <dbReference type="SAM" id="MobiDB-lite"/>
    </source>
</evidence>
<feature type="compositionally biased region" description="Polar residues" evidence="1">
    <location>
        <begin position="492"/>
        <end position="516"/>
    </location>
</feature>
<sequence>MTCRWFDFETKHTRAANQQANAGLGGITKGQIRHANYSFWASRVGGNGQTHGGGGRGASEKFNSGVNRDTDRHGPYGDSVSCDDWHTLCPDSLVLTRSVHSGLNYGCPRGALSASAFAQQHVAFVVDSTAPSQKRKALKPKSTVQQARSNTLNSNVVTPTGFNGAASLGHEQVASVMAHRSAPASTTLTDFEAPSIPAEPRRNRAVASSWPKVQAEVEAQDTTSQAETSIIPETEAGPSTLNRSNPAGAEVPAGSKNVLALSADFPITKLPASEKPQATYSLSLNTKSTPPPEPFVTSFGFNERRYGYGRHWPQSYERRIKTSVDEPPSQSVPVAFSPSASSENSGTSALSQSSSSSSLGLNGSSSKNPLDARTGAGVSGSSIQDKGKGKETERATSTSTPLPASFFGTKSRKTPIDPISSSRNDAAGSSSTAENSFDFGRGVKKAQGDAQTPEDRDKGKQPECAASPSEGKQLSVQGCRSSSPAAAASSPQTTTGTDSSSRAEPNSTPFIPKLATTTNTPLGFSFTGTGIANVTPNPKTTTVASSSQTWRTITRPKFSFAPSPSVSNPNPFDFATPPPGNHTRATFHPFPQSGTSLTSSGTAGTTDSTPSTSTSAPATASGSQVPESRSKGGGVDSGSGSGEGSKAGPSASGSGTTNVVPPHATVTSSSSKKSGPETGRTITSSNGSLPGERPRGGGLASGTGAGVSVGTTTTPAPATTSTSTAETGHGGSSLRSSAPFSSPSVTRTGTGTLVSTVPQAGRTIVPASVPVNTQAQPPTRPADGASLGPASGGSATVLTRSTYLCNFASH</sequence>
<feature type="region of interest" description="Disordered" evidence="1">
    <location>
        <begin position="216"/>
        <end position="250"/>
    </location>
</feature>
<feature type="region of interest" description="Disordered" evidence="1">
    <location>
        <begin position="323"/>
        <end position="516"/>
    </location>
</feature>
<feature type="compositionally biased region" description="Gly residues" evidence="1">
    <location>
        <begin position="631"/>
        <end position="645"/>
    </location>
</feature>
<organism evidence="2 3">
    <name type="scientific">Marasmius tenuissimus</name>
    <dbReference type="NCBI Taxonomy" id="585030"/>
    <lineage>
        <taxon>Eukaryota</taxon>
        <taxon>Fungi</taxon>
        <taxon>Dikarya</taxon>
        <taxon>Basidiomycota</taxon>
        <taxon>Agaricomycotina</taxon>
        <taxon>Agaricomycetes</taxon>
        <taxon>Agaricomycetidae</taxon>
        <taxon>Agaricales</taxon>
        <taxon>Marasmiineae</taxon>
        <taxon>Marasmiaceae</taxon>
        <taxon>Marasmius</taxon>
    </lineage>
</organism>
<feature type="compositionally biased region" description="Gly residues" evidence="1">
    <location>
        <begin position="696"/>
        <end position="707"/>
    </location>
</feature>
<feature type="compositionally biased region" description="Low complexity" evidence="1">
    <location>
        <begin position="708"/>
        <end position="744"/>
    </location>
</feature>
<feature type="compositionally biased region" description="Polar residues" evidence="1">
    <location>
        <begin position="745"/>
        <end position="758"/>
    </location>
</feature>
<dbReference type="EMBL" id="JBBXMP010000485">
    <property type="protein sequence ID" value="KAL0057590.1"/>
    <property type="molecule type" value="Genomic_DNA"/>
</dbReference>
<protein>
    <submittedName>
        <fullName evidence="2">Uncharacterized protein</fullName>
    </submittedName>
</protein>
<feature type="compositionally biased region" description="Gly residues" evidence="1">
    <location>
        <begin position="48"/>
        <end position="57"/>
    </location>
</feature>
<feature type="compositionally biased region" description="Low complexity" evidence="1">
    <location>
        <begin position="782"/>
        <end position="794"/>
    </location>
</feature>
<feature type="compositionally biased region" description="Low complexity" evidence="1">
    <location>
        <begin position="481"/>
        <end position="491"/>
    </location>
</feature>
<dbReference type="Proteomes" id="UP001437256">
    <property type="component" value="Unassembled WGS sequence"/>
</dbReference>
<feature type="region of interest" description="Disordered" evidence="1">
    <location>
        <begin position="557"/>
        <end position="794"/>
    </location>
</feature>
<comment type="caution">
    <text evidence="2">The sequence shown here is derived from an EMBL/GenBank/DDBJ whole genome shotgun (WGS) entry which is preliminary data.</text>
</comment>
<feature type="compositionally biased region" description="Basic and acidic residues" evidence="1">
    <location>
        <begin position="385"/>
        <end position="394"/>
    </location>
</feature>
<gene>
    <name evidence="2" type="ORF">AAF712_015764</name>
</gene>
<feature type="compositionally biased region" description="Low complexity" evidence="1">
    <location>
        <begin position="420"/>
        <end position="431"/>
    </location>
</feature>
<evidence type="ECO:0000313" key="3">
    <source>
        <dbReference type="Proteomes" id="UP001437256"/>
    </source>
</evidence>
<accession>A0ABR2Z8I2</accession>
<feature type="compositionally biased region" description="Low complexity" evidence="1">
    <location>
        <begin position="646"/>
        <end position="655"/>
    </location>
</feature>
<reference evidence="2 3" key="1">
    <citation type="submission" date="2024-05" db="EMBL/GenBank/DDBJ databases">
        <title>A draft genome resource for the thread blight pathogen Marasmius tenuissimus strain MS-2.</title>
        <authorList>
            <person name="Yulfo-Soto G.E."/>
            <person name="Baruah I.K."/>
            <person name="Amoako-Attah I."/>
            <person name="Bukari Y."/>
            <person name="Meinhardt L.W."/>
            <person name="Bailey B.A."/>
            <person name="Cohen S.P."/>
        </authorList>
    </citation>
    <scope>NUCLEOTIDE SEQUENCE [LARGE SCALE GENOMIC DNA]</scope>
    <source>
        <strain evidence="2 3">MS-2</strain>
    </source>
</reference>